<gene>
    <name evidence="1" type="ORF">BSF38_05685</name>
</gene>
<evidence type="ECO:0000313" key="1">
    <source>
        <dbReference type="EMBL" id="APW64095.1"/>
    </source>
</evidence>
<dbReference type="RefSeq" id="WP_145952370.1">
    <property type="nucleotide sequence ID" value="NZ_CP019082.1"/>
</dbReference>
<dbReference type="OrthoDB" id="9831729at2"/>
<dbReference type="Proteomes" id="UP000186309">
    <property type="component" value="Chromosome"/>
</dbReference>
<dbReference type="KEGG" id="pbor:BSF38_05685"/>
<evidence type="ECO:0000313" key="2">
    <source>
        <dbReference type="Proteomes" id="UP000186309"/>
    </source>
</evidence>
<reference evidence="2" key="1">
    <citation type="submission" date="2016-12" db="EMBL/GenBank/DDBJ databases">
        <title>Comparative genomics of four Isosphaeraceae planctomycetes: a common pool of plasmids and glycoside hydrolase genes.</title>
        <authorList>
            <person name="Ivanova A."/>
        </authorList>
    </citation>
    <scope>NUCLEOTIDE SEQUENCE [LARGE SCALE GENOMIC DNA]</scope>
    <source>
        <strain evidence="2">PX4</strain>
    </source>
</reference>
<dbReference type="EMBL" id="CP019082">
    <property type="protein sequence ID" value="APW64095.1"/>
    <property type="molecule type" value="Genomic_DNA"/>
</dbReference>
<keyword evidence="2" id="KW-1185">Reference proteome</keyword>
<name>A0A1U7CYT4_9BACT</name>
<accession>A0A1U7CYT4</accession>
<organism evidence="1 2">
    <name type="scientific">Paludisphaera borealis</name>
    <dbReference type="NCBI Taxonomy" id="1387353"/>
    <lineage>
        <taxon>Bacteria</taxon>
        <taxon>Pseudomonadati</taxon>
        <taxon>Planctomycetota</taxon>
        <taxon>Planctomycetia</taxon>
        <taxon>Isosphaerales</taxon>
        <taxon>Isosphaeraceae</taxon>
        <taxon>Paludisphaera</taxon>
    </lineage>
</organism>
<protein>
    <submittedName>
        <fullName evidence="1">Uncharacterized protein</fullName>
    </submittedName>
</protein>
<dbReference type="AlphaFoldDB" id="A0A1U7CYT4"/>
<proteinExistence type="predicted"/>
<sequence>MRKSDSVPRRDRRFLPDGLGDALALEPRRLLSGGALHAVRTPASARAQRVTPATMINREYAAFLADFRRVEQSYIAALNDQAAGTTTVTANLVQPYLSGGSQVVVDNASVFGPNGSFAAPVTATVTISGVPNGAYLTLVGRSGNTLIVDPAASSAVNLAASGVALTASVPATAQSSAAALFPTFIVNRANQMAINLVIYFNGLPQKLPYYNAPPRTPNQRGAIQNYVYSSISGGGATNLVGALTAIPLPATAGADLQIYDASVASAVEQSRLQVQNGVSQIFSGRLKISIQAPNNRLGIAANSGASAGGTSTPTTTGA</sequence>